<evidence type="ECO:0000259" key="3">
    <source>
        <dbReference type="PROSITE" id="PS50198"/>
    </source>
</evidence>
<evidence type="ECO:0000313" key="4">
    <source>
        <dbReference type="EMBL" id="HFH29050.1"/>
    </source>
</evidence>
<dbReference type="InterPro" id="IPR027304">
    <property type="entry name" value="Trigger_fact/SurA_dom_sf"/>
</dbReference>
<dbReference type="PROSITE" id="PS50198">
    <property type="entry name" value="PPIC_PPIASE_2"/>
    <property type="match status" value="1"/>
</dbReference>
<keyword evidence="1" id="KW-0413">Isomerase</keyword>
<feature type="domain" description="PpiC" evidence="3">
    <location>
        <begin position="178"/>
        <end position="283"/>
    </location>
</feature>
<gene>
    <name evidence="4" type="ORF">ENS59_06000</name>
</gene>
<dbReference type="SUPFAM" id="SSF109998">
    <property type="entry name" value="Triger factor/SurA peptide-binding domain-like"/>
    <property type="match status" value="1"/>
</dbReference>
<dbReference type="InterPro" id="IPR000297">
    <property type="entry name" value="PPIase_PpiC"/>
</dbReference>
<dbReference type="Pfam" id="PF13145">
    <property type="entry name" value="Rotamase_2"/>
    <property type="match status" value="1"/>
</dbReference>
<dbReference type="InterPro" id="IPR050245">
    <property type="entry name" value="PrsA_foldase"/>
</dbReference>
<dbReference type="Gene3D" id="1.10.4030.10">
    <property type="entry name" value="Porin chaperone SurA, peptide-binding domain"/>
    <property type="match status" value="1"/>
</dbReference>
<dbReference type="Gene3D" id="3.10.50.40">
    <property type="match status" value="1"/>
</dbReference>
<feature type="signal peptide" evidence="2">
    <location>
        <begin position="1"/>
        <end position="20"/>
    </location>
</feature>
<dbReference type="SUPFAM" id="SSF54534">
    <property type="entry name" value="FKBP-like"/>
    <property type="match status" value="1"/>
</dbReference>
<dbReference type="PANTHER" id="PTHR47245:SF2">
    <property type="entry name" value="PEPTIDYL-PROLYL CIS-TRANS ISOMERASE HP_0175-RELATED"/>
    <property type="match status" value="1"/>
</dbReference>
<comment type="caution">
    <text evidence="4">The sequence shown here is derived from an EMBL/GenBank/DDBJ whole genome shotgun (WGS) entry which is preliminary data.</text>
</comment>
<sequence length="348" mass="38770">MKRNVLLMLFTLVAAALVSAQTDLQPVALVKLTKTEPITVKQLKAEVQKIEAQTGKKLTNDERKQVLDVMINERLALQAAERDKVTVSDAEINQQLQQARSAMAQSIGRQPTDAEFESAIKQQTGMDLASYKDQLKRLSTVQKYLMTKKQDILQSIKKPSEAEIKNFYDLNKAKLVRPDTVRFSMIFIPYGNDAAAKAKAKELADKLVKDIGTSPSKFDEAALRGQSATAGYQAGDGGYLPKTAEAQSIVGPEFMTVAFSLKQGEVSRLIENSKGYQIIKITETYGQKTLDLDDIYQLGSKVTVHDYIENLLYQQNQQAAFDRASKELVDELRAGGKSFQIFEDRIAY</sequence>
<keyword evidence="1" id="KW-0697">Rotamase</keyword>
<dbReference type="AlphaFoldDB" id="A0A7C3EC72"/>
<dbReference type="Pfam" id="PF13624">
    <property type="entry name" value="SurA_N_3"/>
    <property type="match status" value="1"/>
</dbReference>
<name>A0A7C3EC72_9SPIR</name>
<keyword evidence="2" id="KW-0732">Signal</keyword>
<organism evidence="4">
    <name type="scientific">Gracilinema caldarium</name>
    <dbReference type="NCBI Taxonomy" id="215591"/>
    <lineage>
        <taxon>Bacteria</taxon>
        <taxon>Pseudomonadati</taxon>
        <taxon>Spirochaetota</taxon>
        <taxon>Spirochaetia</taxon>
        <taxon>Spirochaetales</taxon>
        <taxon>Breznakiellaceae</taxon>
        <taxon>Gracilinema</taxon>
    </lineage>
</organism>
<dbReference type="InterPro" id="IPR046357">
    <property type="entry name" value="PPIase_dom_sf"/>
</dbReference>
<proteinExistence type="predicted"/>
<protein>
    <recommendedName>
        <fullName evidence="3">PpiC domain-containing protein</fullName>
    </recommendedName>
</protein>
<evidence type="ECO:0000256" key="1">
    <source>
        <dbReference type="PROSITE-ProRule" id="PRU00278"/>
    </source>
</evidence>
<reference evidence="4" key="1">
    <citation type="journal article" date="2020" name="mSystems">
        <title>Genome- and Community-Level Interaction Insights into Carbon Utilization and Element Cycling Functions of Hydrothermarchaeota in Hydrothermal Sediment.</title>
        <authorList>
            <person name="Zhou Z."/>
            <person name="Liu Y."/>
            <person name="Xu W."/>
            <person name="Pan J."/>
            <person name="Luo Z.H."/>
            <person name="Li M."/>
        </authorList>
    </citation>
    <scope>NUCLEOTIDE SEQUENCE [LARGE SCALE GENOMIC DNA]</scope>
    <source>
        <strain evidence="4">SpSt-503</strain>
    </source>
</reference>
<feature type="chain" id="PRO_5028078271" description="PpiC domain-containing protein" evidence="2">
    <location>
        <begin position="21"/>
        <end position="348"/>
    </location>
</feature>
<accession>A0A7C3EC72</accession>
<dbReference type="EMBL" id="DSVL01000187">
    <property type="protein sequence ID" value="HFH29050.1"/>
    <property type="molecule type" value="Genomic_DNA"/>
</dbReference>
<dbReference type="PANTHER" id="PTHR47245">
    <property type="entry name" value="PEPTIDYLPROLYL ISOMERASE"/>
    <property type="match status" value="1"/>
</dbReference>
<evidence type="ECO:0000256" key="2">
    <source>
        <dbReference type="SAM" id="SignalP"/>
    </source>
</evidence>
<dbReference type="GO" id="GO:0003755">
    <property type="term" value="F:peptidyl-prolyl cis-trans isomerase activity"/>
    <property type="evidence" value="ECO:0007669"/>
    <property type="project" value="UniProtKB-KW"/>
</dbReference>